<proteinExistence type="predicted"/>
<keyword evidence="1" id="KW-0472">Membrane</keyword>
<evidence type="ECO:0000256" key="1">
    <source>
        <dbReference type="SAM" id="Phobius"/>
    </source>
</evidence>
<accession>Q84SR9</accession>
<keyword evidence="1" id="KW-1133">Transmembrane helix</keyword>
<reference evidence="3" key="1">
    <citation type="journal article" date="2005" name="Nature">
        <title>The map-based sequence of the rice genome.</title>
        <authorList>
            <consortium name="International rice genome sequencing project (IRGSP)"/>
            <person name="Matsumoto T."/>
            <person name="Wu J."/>
            <person name="Kanamori H."/>
            <person name="Katayose Y."/>
            <person name="Fujisawa M."/>
            <person name="Namiki N."/>
            <person name="Mizuno H."/>
            <person name="Yamamoto K."/>
            <person name="Antonio B.A."/>
            <person name="Baba T."/>
            <person name="Sakata K."/>
            <person name="Nagamura Y."/>
            <person name="Aoki H."/>
            <person name="Arikawa K."/>
            <person name="Arita K."/>
            <person name="Bito T."/>
            <person name="Chiden Y."/>
            <person name="Fujitsuka N."/>
            <person name="Fukunaka R."/>
            <person name="Hamada M."/>
            <person name="Harada C."/>
            <person name="Hayashi A."/>
            <person name="Hijishita S."/>
            <person name="Honda M."/>
            <person name="Hosokawa S."/>
            <person name="Ichikawa Y."/>
            <person name="Idonuma A."/>
            <person name="Iijima M."/>
            <person name="Ikeda M."/>
            <person name="Ikeno M."/>
            <person name="Ito K."/>
            <person name="Ito S."/>
            <person name="Ito T."/>
            <person name="Ito Y."/>
            <person name="Ito Y."/>
            <person name="Iwabuchi A."/>
            <person name="Kamiya K."/>
            <person name="Karasawa W."/>
            <person name="Kurita K."/>
            <person name="Katagiri S."/>
            <person name="Kikuta A."/>
            <person name="Kobayashi H."/>
            <person name="Kobayashi N."/>
            <person name="Machita K."/>
            <person name="Maehara T."/>
            <person name="Masukawa M."/>
            <person name="Mizubayashi T."/>
            <person name="Mukai Y."/>
            <person name="Nagasaki H."/>
            <person name="Nagata Y."/>
            <person name="Naito S."/>
            <person name="Nakashima M."/>
            <person name="Nakama Y."/>
            <person name="Nakamichi Y."/>
            <person name="Nakamura M."/>
            <person name="Meguro A."/>
            <person name="Negishi M."/>
            <person name="Ohta I."/>
            <person name="Ohta T."/>
            <person name="Okamoto M."/>
            <person name="Ono N."/>
            <person name="Saji S."/>
            <person name="Sakaguchi M."/>
            <person name="Sakai K."/>
            <person name="Shibata M."/>
            <person name="Shimokawa T."/>
            <person name="Song J."/>
            <person name="Takazaki Y."/>
            <person name="Terasawa K."/>
            <person name="Tsugane M."/>
            <person name="Tsuji K."/>
            <person name="Ueda S."/>
            <person name="Waki K."/>
            <person name="Yamagata H."/>
            <person name="Yamamoto M."/>
            <person name="Yamamoto S."/>
            <person name="Yamane H."/>
            <person name="Yoshiki S."/>
            <person name="Yoshihara R."/>
            <person name="Yukawa K."/>
            <person name="Zhong H."/>
            <person name="Yano M."/>
            <person name="Yuan Q."/>
            <person name="Ouyang S."/>
            <person name="Liu J."/>
            <person name="Jones K.M."/>
            <person name="Gansberger K."/>
            <person name="Moffat K."/>
            <person name="Hill J."/>
            <person name="Bera J."/>
            <person name="Fadrosh D."/>
            <person name="Jin S."/>
            <person name="Johri S."/>
            <person name="Kim M."/>
            <person name="Overton L."/>
            <person name="Reardon M."/>
            <person name="Tsitrin T."/>
            <person name="Vuong H."/>
            <person name="Weaver B."/>
            <person name="Ciecko A."/>
            <person name="Tallon L."/>
            <person name="Jackson J."/>
            <person name="Pai G."/>
            <person name="Aken S.V."/>
            <person name="Utterback T."/>
            <person name="Reidmuller S."/>
            <person name="Feldblyum T."/>
            <person name="Hsiao J."/>
            <person name="Zismann V."/>
            <person name="Iobst S."/>
            <person name="de Vazeille A.R."/>
            <person name="Buell C.R."/>
            <person name="Ying K."/>
            <person name="Li Y."/>
            <person name="Lu T."/>
            <person name="Huang Y."/>
            <person name="Zhao Q."/>
            <person name="Feng Q."/>
            <person name="Zhang L."/>
            <person name="Zhu J."/>
            <person name="Weng Q."/>
            <person name="Mu J."/>
            <person name="Lu Y."/>
            <person name="Fan D."/>
            <person name="Liu Y."/>
            <person name="Guan J."/>
            <person name="Zhang Y."/>
            <person name="Yu S."/>
            <person name="Liu X."/>
            <person name="Zhang Y."/>
            <person name="Hong G."/>
            <person name="Han B."/>
            <person name="Choisne N."/>
            <person name="Demange N."/>
            <person name="Orjeda G."/>
            <person name="Samain S."/>
            <person name="Cattolico L."/>
            <person name="Pelletier E."/>
            <person name="Couloux A."/>
            <person name="Segurens B."/>
            <person name="Wincker P."/>
            <person name="D'Hont A."/>
            <person name="Scarpelli C."/>
            <person name="Weissenbach J."/>
            <person name="Salanoubat M."/>
            <person name="Quetier F."/>
            <person name="Yu Y."/>
            <person name="Kim H.R."/>
            <person name="Rambo T."/>
            <person name="Currie J."/>
            <person name="Collura K."/>
            <person name="Luo M."/>
            <person name="Yang T."/>
            <person name="Ammiraju J.S.S."/>
            <person name="Engler F."/>
            <person name="Soderlund C."/>
            <person name="Wing R.A."/>
            <person name="Palmer L.E."/>
            <person name="de la Bastide M."/>
            <person name="Spiegel L."/>
            <person name="Nascimento L."/>
            <person name="Zutavern T."/>
            <person name="O'Shaughnessy A."/>
            <person name="Dike S."/>
            <person name="Dedhia N."/>
            <person name="Preston R."/>
            <person name="Balija V."/>
            <person name="McCombie W.R."/>
            <person name="Chow T."/>
            <person name="Chen H."/>
            <person name="Chung M."/>
            <person name="Chen C."/>
            <person name="Shaw J."/>
            <person name="Wu H."/>
            <person name="Hsiao K."/>
            <person name="Chao Y."/>
            <person name="Chu M."/>
            <person name="Cheng C."/>
            <person name="Hour A."/>
            <person name="Lee P."/>
            <person name="Lin S."/>
            <person name="Lin Y."/>
            <person name="Liou J."/>
            <person name="Liu S."/>
            <person name="Hsing Y."/>
            <person name="Raghuvanshi S."/>
            <person name="Mohanty A."/>
            <person name="Bharti A.K."/>
            <person name="Gaur A."/>
            <person name="Gupta V."/>
            <person name="Kumar D."/>
            <person name="Ravi V."/>
            <person name="Vij S."/>
            <person name="Kapur A."/>
            <person name="Khurana P."/>
            <person name="Khurana P."/>
            <person name="Khurana J.P."/>
            <person name="Tyagi A.K."/>
            <person name="Gaikwad K."/>
            <person name="Singh A."/>
            <person name="Dalal V."/>
            <person name="Srivastava S."/>
            <person name="Dixit A."/>
            <person name="Pal A.K."/>
            <person name="Ghazi I.A."/>
            <person name="Yadav M."/>
            <person name="Pandit A."/>
            <person name="Bhargava A."/>
            <person name="Sureshbabu K."/>
            <person name="Batra K."/>
            <person name="Sharma T.R."/>
            <person name="Mohapatra T."/>
            <person name="Singh N.K."/>
            <person name="Messing J."/>
            <person name="Nelson A.B."/>
            <person name="Fuks G."/>
            <person name="Kavchok S."/>
            <person name="Keizer G."/>
            <person name="Linton E."/>
            <person name="Llaca V."/>
            <person name="Song R."/>
            <person name="Tanyolac B."/>
            <person name="Young S."/>
            <person name="Ho-Il K."/>
            <person name="Hahn J.H."/>
            <person name="Sangsakoo G."/>
            <person name="Vanavichit A."/>
            <person name="de Mattos Luiz.A.T."/>
            <person name="Zimmer P.D."/>
            <person name="Malone G."/>
            <person name="Dellagostin O."/>
            <person name="de Oliveira A.C."/>
            <person name="Bevan M."/>
            <person name="Bancroft I."/>
            <person name="Minx P."/>
            <person name="Cordum H."/>
            <person name="Wilson R."/>
            <person name="Cheng Z."/>
            <person name="Jin W."/>
            <person name="Jiang J."/>
            <person name="Leong S.A."/>
            <person name="Iwama H."/>
            <person name="Gojobori T."/>
            <person name="Itoh T."/>
            <person name="Niimura Y."/>
            <person name="Fujii Y."/>
            <person name="Habara T."/>
            <person name="Sakai H."/>
            <person name="Sato Y."/>
            <person name="Wilson G."/>
            <person name="Kumar K."/>
            <person name="McCouch S."/>
            <person name="Juretic N."/>
            <person name="Hoen D."/>
            <person name="Wright S."/>
            <person name="Bruskiewich R."/>
            <person name="Bureau T."/>
            <person name="Miyao A."/>
            <person name="Hirochika H."/>
            <person name="Nishikawa T."/>
            <person name="Kadowaki K."/>
            <person name="Sugiura M."/>
            <person name="Burr B."/>
            <person name="Sasaki T."/>
        </authorList>
    </citation>
    <scope>NUCLEOTIDE SEQUENCE [LARGE SCALE GENOMIC DNA]</scope>
    <source>
        <strain evidence="3">cv. Nipponbare</strain>
    </source>
</reference>
<feature type="transmembrane region" description="Helical" evidence="1">
    <location>
        <begin position="83"/>
        <end position="108"/>
    </location>
</feature>
<sequence length="186" mass="20454">MAKAEGSRWYLARSNASWANPLHHLARRNQNKRLRPFQILSVEGGAVRLHPGFYMVRAWSWGVAVRLSAVVGGLVRGRFGRDLYLLLVLPFLFAVIVMHSVFVISVIVGGGRGPSLPRGKFDLPEFPFPEVPSSPSALKGFARGRKFAIVHLVCPAGRPPRKQLAVFGNRHIADHLPSFSVGLGKS</sequence>
<evidence type="ECO:0000313" key="3">
    <source>
        <dbReference type="Proteomes" id="UP000000763"/>
    </source>
</evidence>
<keyword evidence="1" id="KW-0812">Transmembrane</keyword>
<name>Q84SR9_ORYSJ</name>
<evidence type="ECO:0000313" key="2">
    <source>
        <dbReference type="EMBL" id="AAO73250.1"/>
    </source>
</evidence>
<dbReference type="Proteomes" id="UP000000763">
    <property type="component" value="Chromosome 3"/>
</dbReference>
<protein>
    <submittedName>
        <fullName evidence="2">Uncharacterized protein</fullName>
    </submittedName>
</protein>
<organism evidence="2 3">
    <name type="scientific">Oryza sativa subsp. japonica</name>
    <name type="common">Rice</name>
    <dbReference type="NCBI Taxonomy" id="39947"/>
    <lineage>
        <taxon>Eukaryota</taxon>
        <taxon>Viridiplantae</taxon>
        <taxon>Streptophyta</taxon>
        <taxon>Embryophyta</taxon>
        <taxon>Tracheophyta</taxon>
        <taxon>Spermatophyta</taxon>
        <taxon>Magnoliopsida</taxon>
        <taxon>Liliopsida</taxon>
        <taxon>Poales</taxon>
        <taxon>Poaceae</taxon>
        <taxon>BOP clade</taxon>
        <taxon>Oryzoideae</taxon>
        <taxon>Oryzeae</taxon>
        <taxon>Oryzinae</taxon>
        <taxon>Oryza</taxon>
        <taxon>Oryza sativa</taxon>
    </lineage>
</organism>
<reference evidence="3" key="2">
    <citation type="journal article" date="2008" name="Nucleic Acids Res.">
        <title>The rice annotation project database (RAP-DB): 2008 update.</title>
        <authorList>
            <consortium name="The rice annotation project (RAP)"/>
        </authorList>
    </citation>
    <scope>GENOME REANNOTATION</scope>
    <source>
        <strain evidence="3">cv. Nipponbare</strain>
    </source>
</reference>
<gene>
    <name evidence="2" type="primary">OSJNBb0047D08.8</name>
</gene>
<dbReference type="AlphaFoldDB" id="Q84SR9"/>
<dbReference type="EMBL" id="AC137925">
    <property type="protein sequence ID" value="AAO73250.1"/>
    <property type="molecule type" value="Genomic_DNA"/>
</dbReference>